<gene>
    <name evidence="4" type="ORF">GCM10011273_12270</name>
</gene>
<dbReference type="SUPFAM" id="SSF49785">
    <property type="entry name" value="Galactose-binding domain-like"/>
    <property type="match status" value="1"/>
</dbReference>
<evidence type="ECO:0000256" key="2">
    <source>
        <dbReference type="SAM" id="SignalP"/>
    </source>
</evidence>
<dbReference type="InterPro" id="IPR005181">
    <property type="entry name" value="SASA"/>
</dbReference>
<keyword evidence="1" id="KW-0378">Hydrolase</keyword>
<dbReference type="PANTHER" id="PTHR22901:SF0">
    <property type="entry name" value="SIALATE O-ACETYLESTERASE"/>
    <property type="match status" value="1"/>
</dbReference>
<proteinExistence type="predicted"/>
<feature type="domain" description="Sialate O-acetylesterase" evidence="3">
    <location>
        <begin position="107"/>
        <end position="243"/>
    </location>
</feature>
<comment type="caution">
    <text evidence="4">The sequence shown here is derived from an EMBL/GenBank/DDBJ whole genome shotgun (WGS) entry which is preliminary data.</text>
</comment>
<feature type="chain" id="PRO_5036903764" evidence="2">
    <location>
        <begin position="24"/>
        <end position="649"/>
    </location>
</feature>
<dbReference type="Gene3D" id="2.60.40.10">
    <property type="entry name" value="Immunoglobulins"/>
    <property type="match status" value="1"/>
</dbReference>
<dbReference type="GO" id="GO:0005975">
    <property type="term" value="P:carbohydrate metabolic process"/>
    <property type="evidence" value="ECO:0007669"/>
    <property type="project" value="TreeGrafter"/>
</dbReference>
<feature type="domain" description="Sialate O-acetylesterase" evidence="3">
    <location>
        <begin position="420"/>
        <end position="541"/>
    </location>
</feature>
<dbReference type="SUPFAM" id="SSF52266">
    <property type="entry name" value="SGNH hydrolase"/>
    <property type="match status" value="1"/>
</dbReference>
<dbReference type="Gene3D" id="3.40.50.1110">
    <property type="entry name" value="SGNH hydrolase"/>
    <property type="match status" value="2"/>
</dbReference>
<organism evidence="4 5">
    <name type="scientific">Asticcacaulis endophyticus</name>
    <dbReference type="NCBI Taxonomy" id="1395890"/>
    <lineage>
        <taxon>Bacteria</taxon>
        <taxon>Pseudomonadati</taxon>
        <taxon>Pseudomonadota</taxon>
        <taxon>Alphaproteobacteria</taxon>
        <taxon>Caulobacterales</taxon>
        <taxon>Caulobacteraceae</taxon>
        <taxon>Asticcacaulis</taxon>
    </lineage>
</organism>
<dbReference type="InterPro" id="IPR039329">
    <property type="entry name" value="SIAE"/>
</dbReference>
<dbReference type="Pfam" id="PF03629">
    <property type="entry name" value="SASA"/>
    <property type="match status" value="2"/>
</dbReference>
<dbReference type="EMBL" id="BMZB01000001">
    <property type="protein sequence ID" value="GGZ28058.1"/>
    <property type="molecule type" value="Genomic_DNA"/>
</dbReference>
<reference evidence="4" key="2">
    <citation type="submission" date="2020-09" db="EMBL/GenBank/DDBJ databases">
        <authorList>
            <person name="Sun Q."/>
            <person name="Kim S."/>
        </authorList>
    </citation>
    <scope>NUCLEOTIDE SEQUENCE</scope>
    <source>
        <strain evidence="4">KCTC 32296</strain>
    </source>
</reference>
<accession>A0A918URC5</accession>
<dbReference type="PANTHER" id="PTHR22901">
    <property type="entry name" value="SIALATE O-ACETYLESTERASE"/>
    <property type="match status" value="1"/>
</dbReference>
<dbReference type="InterPro" id="IPR013783">
    <property type="entry name" value="Ig-like_fold"/>
</dbReference>
<keyword evidence="2" id="KW-0732">Signal</keyword>
<reference evidence="4" key="1">
    <citation type="journal article" date="2014" name="Int. J. Syst. Evol. Microbiol.">
        <title>Complete genome sequence of Corynebacterium casei LMG S-19264T (=DSM 44701T), isolated from a smear-ripened cheese.</title>
        <authorList>
            <consortium name="US DOE Joint Genome Institute (JGI-PGF)"/>
            <person name="Walter F."/>
            <person name="Albersmeier A."/>
            <person name="Kalinowski J."/>
            <person name="Ruckert C."/>
        </authorList>
    </citation>
    <scope>NUCLEOTIDE SEQUENCE</scope>
    <source>
        <strain evidence="4">KCTC 32296</strain>
    </source>
</reference>
<dbReference type="AlphaFoldDB" id="A0A918URC5"/>
<evidence type="ECO:0000256" key="1">
    <source>
        <dbReference type="ARBA" id="ARBA00022801"/>
    </source>
</evidence>
<dbReference type="GO" id="GO:0001681">
    <property type="term" value="F:sialate O-acetylesterase activity"/>
    <property type="evidence" value="ECO:0007669"/>
    <property type="project" value="InterPro"/>
</dbReference>
<dbReference type="InterPro" id="IPR036514">
    <property type="entry name" value="SGNH_hydro_sf"/>
</dbReference>
<feature type="signal peptide" evidence="2">
    <location>
        <begin position="1"/>
        <end position="23"/>
    </location>
</feature>
<dbReference type="InterPro" id="IPR008979">
    <property type="entry name" value="Galactose-bd-like_sf"/>
</dbReference>
<dbReference type="Proteomes" id="UP000662572">
    <property type="component" value="Unassembled WGS sequence"/>
</dbReference>
<evidence type="ECO:0000313" key="4">
    <source>
        <dbReference type="EMBL" id="GGZ28058.1"/>
    </source>
</evidence>
<evidence type="ECO:0000313" key="5">
    <source>
        <dbReference type="Proteomes" id="UP000662572"/>
    </source>
</evidence>
<keyword evidence="5" id="KW-1185">Reference proteome</keyword>
<name>A0A918URC5_9CAUL</name>
<sequence length="649" mass="69932">MRVLLTVVTALGASISAASPVWAQVAFDNIFSDHAVLQRDTPVKVWGTAAANAPVMVELAGVSVPVTADTKGHWTATLPATKAGGPYTLKATSGTSTTALNDVVMGDVWLCSGQSNMEFQTKYATNAYNEIQNSANPDIRFVTVDRDAQPNPLDTLPKRLAWRTAGPETTGDTSAVCYYMAKELQKTQKVPIGMIHSSWGGTTIQSWMSEPALRDLKTYHQGLETLKTYSRDEARAKTEWQAIMLNWWNTNEPDAKTKATWATRDFDDRGWDAITVDQFWESAGKPELTFFDGVIWYRASVTLTAVQAKQAAVVELGPVDDGDTTFVNGKVVGTTESWNAPRTYAVPAGTLKAGKNVIAVRAYDSGGGGGLWGKPDDRRIAFADGSGVTLPAQWKYKVSAPLTALKNSPSTPWLATSGLTNLYNGMIAPIAPYTLKGAAWYQGESNVSQPAEYARLLPALISDWRRAFEAPDLPFMVVQLANFGPVAKAPTQSAWAELREAQRRAVGADPKTGLAVAIDIGDRVDIHPTQKTVIGQRLALAARKVAYGETVASGGPQPVKVMRSGADIVITFDSALQTYSSAQAIGFEVCDAAKTCRFVAADVSGMSVTLKAANTPDAKFVRYAWADAPYVNLYSDQDLPAIPFEEAIP</sequence>
<protein>
    <submittedName>
        <fullName evidence="4">9-O-acetylesterase</fullName>
    </submittedName>
</protein>
<dbReference type="RefSeq" id="WP_189485501.1">
    <property type="nucleotide sequence ID" value="NZ_BMZB01000001.1"/>
</dbReference>
<evidence type="ECO:0000259" key="3">
    <source>
        <dbReference type="Pfam" id="PF03629"/>
    </source>
</evidence>